<dbReference type="Pfam" id="PF05013">
    <property type="entry name" value="FGase"/>
    <property type="match status" value="1"/>
</dbReference>
<reference evidence="1 2" key="1">
    <citation type="submission" date="2019-02" db="EMBL/GenBank/DDBJ databases">
        <title>Deep-cultivation of Planctomycetes and their phenomic and genomic characterization uncovers novel biology.</title>
        <authorList>
            <person name="Wiegand S."/>
            <person name="Jogler M."/>
            <person name="Boedeker C."/>
            <person name="Pinto D."/>
            <person name="Vollmers J."/>
            <person name="Rivas-Marin E."/>
            <person name="Kohn T."/>
            <person name="Peeters S.H."/>
            <person name="Heuer A."/>
            <person name="Rast P."/>
            <person name="Oberbeckmann S."/>
            <person name="Bunk B."/>
            <person name="Jeske O."/>
            <person name="Meyerdierks A."/>
            <person name="Storesund J.E."/>
            <person name="Kallscheuer N."/>
            <person name="Luecker S."/>
            <person name="Lage O.M."/>
            <person name="Pohl T."/>
            <person name="Merkel B.J."/>
            <person name="Hornburger P."/>
            <person name="Mueller R.-W."/>
            <person name="Bruemmer F."/>
            <person name="Labrenz M."/>
            <person name="Spormann A.M."/>
            <person name="Op Den Camp H."/>
            <person name="Overmann J."/>
            <person name="Amann R."/>
            <person name="Jetten M.S.M."/>
            <person name="Mascher T."/>
            <person name="Medema M.H."/>
            <person name="Devos D.P."/>
            <person name="Kaster A.-K."/>
            <person name="Ovreas L."/>
            <person name="Rohde M."/>
            <person name="Galperin M.Y."/>
            <person name="Jogler C."/>
        </authorList>
    </citation>
    <scope>NUCLEOTIDE SEQUENCE [LARGE SCALE GENOMIC DNA]</scope>
    <source>
        <strain evidence="1 2">Poly41</strain>
    </source>
</reference>
<dbReference type="Gene3D" id="3.40.630.40">
    <property type="entry name" value="Zn-dependent exopeptidases"/>
    <property type="match status" value="1"/>
</dbReference>
<name>A0A5C6D3U4_9BACT</name>
<keyword evidence="1" id="KW-0378">Hydrolase</keyword>
<sequence length="251" mass="28360">MSVLISCETGGDRTPSWLIDSGNSTPHGSSSLGESLLDPAARYAARKMAARLSVPLIENEYAADLVDVTRSARHRSVFPPSARRFGDETRHRLLAEIHHPYRQRIQTAIAELLHQHPVVVHLSIRSFVSRKNGTLRRTDVGLLYDPSREDEVDFCLDWIDEMYEEVPMVRVRRNYPRRGTTESLVTAMRSAFPEQTFIGIEVLLNRAWAARPVLRRDEAIDGMCRSLEMLLELESDAEFGDASPVPQQHAA</sequence>
<evidence type="ECO:0000313" key="1">
    <source>
        <dbReference type="EMBL" id="TWU31562.1"/>
    </source>
</evidence>
<proteinExistence type="predicted"/>
<comment type="caution">
    <text evidence="1">The sequence shown here is derived from an EMBL/GenBank/DDBJ whole genome shotgun (WGS) entry which is preliminary data.</text>
</comment>
<dbReference type="EMBL" id="SJPV01000016">
    <property type="protein sequence ID" value="TWU31562.1"/>
    <property type="molecule type" value="Genomic_DNA"/>
</dbReference>
<dbReference type="AlphaFoldDB" id="A0A5C6D3U4"/>
<dbReference type="InterPro" id="IPR007709">
    <property type="entry name" value="N-FG_amidohydro"/>
</dbReference>
<dbReference type="RefSeq" id="WP_197231766.1">
    <property type="nucleotide sequence ID" value="NZ_SJPV01000016.1"/>
</dbReference>
<accession>A0A5C6D3U4</accession>
<dbReference type="GO" id="GO:0016787">
    <property type="term" value="F:hydrolase activity"/>
    <property type="evidence" value="ECO:0007669"/>
    <property type="project" value="UniProtKB-KW"/>
</dbReference>
<organism evidence="1 2">
    <name type="scientific">Novipirellula artificiosorum</name>
    <dbReference type="NCBI Taxonomy" id="2528016"/>
    <lineage>
        <taxon>Bacteria</taxon>
        <taxon>Pseudomonadati</taxon>
        <taxon>Planctomycetota</taxon>
        <taxon>Planctomycetia</taxon>
        <taxon>Pirellulales</taxon>
        <taxon>Pirellulaceae</taxon>
        <taxon>Novipirellula</taxon>
    </lineage>
</organism>
<dbReference type="SUPFAM" id="SSF53187">
    <property type="entry name" value="Zn-dependent exopeptidases"/>
    <property type="match status" value="1"/>
</dbReference>
<protein>
    <submittedName>
        <fullName evidence="1">N-formylglutamate amidohydrolase</fullName>
    </submittedName>
</protein>
<dbReference type="Proteomes" id="UP000319143">
    <property type="component" value="Unassembled WGS sequence"/>
</dbReference>
<keyword evidence="2" id="KW-1185">Reference proteome</keyword>
<evidence type="ECO:0000313" key="2">
    <source>
        <dbReference type="Proteomes" id="UP000319143"/>
    </source>
</evidence>
<gene>
    <name evidence="1" type="ORF">Poly41_61180</name>
</gene>